<dbReference type="AlphaFoldDB" id="A0A8T0HBN8"/>
<organism evidence="1 2">
    <name type="scientific">Ceratodon purpureus</name>
    <name type="common">Fire moss</name>
    <name type="synonym">Dicranum purpureum</name>
    <dbReference type="NCBI Taxonomy" id="3225"/>
    <lineage>
        <taxon>Eukaryota</taxon>
        <taxon>Viridiplantae</taxon>
        <taxon>Streptophyta</taxon>
        <taxon>Embryophyta</taxon>
        <taxon>Bryophyta</taxon>
        <taxon>Bryophytina</taxon>
        <taxon>Bryopsida</taxon>
        <taxon>Dicranidae</taxon>
        <taxon>Pseudoditrichales</taxon>
        <taxon>Ditrichaceae</taxon>
        <taxon>Ceratodon</taxon>
    </lineage>
</organism>
<accession>A0A8T0HBN8</accession>
<comment type="caution">
    <text evidence="1">The sequence shown here is derived from an EMBL/GenBank/DDBJ whole genome shotgun (WGS) entry which is preliminary data.</text>
</comment>
<dbReference type="EMBL" id="CM026428">
    <property type="protein sequence ID" value="KAG0567798.1"/>
    <property type="molecule type" value="Genomic_DNA"/>
</dbReference>
<evidence type="ECO:0000313" key="2">
    <source>
        <dbReference type="Proteomes" id="UP000822688"/>
    </source>
</evidence>
<evidence type="ECO:0000313" key="1">
    <source>
        <dbReference type="EMBL" id="KAG0567798.1"/>
    </source>
</evidence>
<proteinExistence type="predicted"/>
<dbReference type="Proteomes" id="UP000822688">
    <property type="component" value="Chromosome 7"/>
</dbReference>
<sequence>MTCFCEVELVAGDGCERTCMCTPPSSTVMPLLPIPTTFSCSSALHSPCRLMNSSTAKNTINATHPSWVQSAGERFRRCYGRAMRGFRGVERR</sequence>
<keyword evidence="2" id="KW-1185">Reference proteome</keyword>
<name>A0A8T0HBN8_CERPU</name>
<gene>
    <name evidence="1" type="ORF">KC19_7G161700</name>
</gene>
<protein>
    <submittedName>
        <fullName evidence="1">Uncharacterized protein</fullName>
    </submittedName>
</protein>
<reference evidence="1" key="1">
    <citation type="submission" date="2020-06" db="EMBL/GenBank/DDBJ databases">
        <title>WGS assembly of Ceratodon purpureus strain R40.</title>
        <authorList>
            <person name="Carey S.B."/>
            <person name="Jenkins J."/>
            <person name="Shu S."/>
            <person name="Lovell J.T."/>
            <person name="Sreedasyam A."/>
            <person name="Maumus F."/>
            <person name="Tiley G.P."/>
            <person name="Fernandez-Pozo N."/>
            <person name="Barry K."/>
            <person name="Chen C."/>
            <person name="Wang M."/>
            <person name="Lipzen A."/>
            <person name="Daum C."/>
            <person name="Saski C.A."/>
            <person name="Payton A.C."/>
            <person name="Mcbreen J.C."/>
            <person name="Conrad R.E."/>
            <person name="Kollar L.M."/>
            <person name="Olsson S."/>
            <person name="Huttunen S."/>
            <person name="Landis J.B."/>
            <person name="Wickett N.J."/>
            <person name="Johnson M.G."/>
            <person name="Rensing S.A."/>
            <person name="Grimwood J."/>
            <person name="Schmutz J."/>
            <person name="Mcdaniel S.F."/>
        </authorList>
    </citation>
    <scope>NUCLEOTIDE SEQUENCE</scope>
    <source>
        <strain evidence="1">R40</strain>
    </source>
</reference>